<name>A0A7R9HLF1_9NEOP</name>
<evidence type="ECO:0000313" key="1">
    <source>
        <dbReference type="EMBL" id="CAD7426702.1"/>
    </source>
</evidence>
<dbReference type="EMBL" id="OB793254">
    <property type="protein sequence ID" value="CAD7426702.1"/>
    <property type="molecule type" value="Genomic_DNA"/>
</dbReference>
<organism evidence="1">
    <name type="scientific">Timema monikensis</name>
    <dbReference type="NCBI Taxonomy" id="170555"/>
    <lineage>
        <taxon>Eukaryota</taxon>
        <taxon>Metazoa</taxon>
        <taxon>Ecdysozoa</taxon>
        <taxon>Arthropoda</taxon>
        <taxon>Hexapoda</taxon>
        <taxon>Insecta</taxon>
        <taxon>Pterygota</taxon>
        <taxon>Neoptera</taxon>
        <taxon>Polyneoptera</taxon>
        <taxon>Phasmatodea</taxon>
        <taxon>Timematodea</taxon>
        <taxon>Timematoidea</taxon>
        <taxon>Timematidae</taxon>
        <taxon>Timema</taxon>
    </lineage>
</organism>
<sequence length="237" mass="25126">MMTKGGVGGEGLERAGLLRYGPGARLGSRASARRNFWRKDVAVIRTWEAGNSCLFGTFVMVGRTASMPDSGLPSLPPFAVFSYCFQEGYWHLGVPDRASSEPLHLIVGMARKDHSYKGSRNSHLCHRGTSCVGHTSDFSESGIKSGYISLHGISADGHADKSVSLTCGLPGDEEVGRIGGVFCFINNFLLSHSANAANFPIGSRRSGALVSVDLFKQDVRLVSTPAGMDATASGRAG</sequence>
<dbReference type="AlphaFoldDB" id="A0A7R9HLF1"/>
<accession>A0A7R9HLF1</accession>
<protein>
    <submittedName>
        <fullName evidence="1">Uncharacterized protein</fullName>
    </submittedName>
</protein>
<reference evidence="1" key="1">
    <citation type="submission" date="2020-11" db="EMBL/GenBank/DDBJ databases">
        <authorList>
            <person name="Tran Van P."/>
        </authorList>
    </citation>
    <scope>NUCLEOTIDE SEQUENCE</scope>
</reference>
<gene>
    <name evidence="1" type="ORF">TMSB3V08_LOCUS3576</name>
</gene>
<proteinExistence type="predicted"/>